<evidence type="ECO:0000313" key="2">
    <source>
        <dbReference type="Proteomes" id="UP000182658"/>
    </source>
</evidence>
<dbReference type="AlphaFoldDB" id="A0A1J7IXS1"/>
<dbReference type="Proteomes" id="UP000182658">
    <property type="component" value="Unassembled WGS sequence"/>
</dbReference>
<reference evidence="1 2" key="1">
    <citation type="submission" date="2016-10" db="EMBL/GenBank/DDBJ databases">
        <title>Draft genome sequence of Coniochaeta ligniaria NRRL30616, a lignocellulolytic fungus for bioabatement of inhibitors in plant biomass hydrolysates.</title>
        <authorList>
            <consortium name="DOE Joint Genome Institute"/>
            <person name="Jimenez D.J."/>
            <person name="Hector R.E."/>
            <person name="Riley R."/>
            <person name="Sun H."/>
            <person name="Grigoriev I.V."/>
            <person name="Van Elsas J.D."/>
            <person name="Nichols N.N."/>
        </authorList>
    </citation>
    <scope>NUCLEOTIDE SEQUENCE [LARGE SCALE GENOMIC DNA]</scope>
    <source>
        <strain evidence="1 2">NRRL 30616</strain>
    </source>
</reference>
<evidence type="ECO:0000313" key="1">
    <source>
        <dbReference type="EMBL" id="OIW22400.1"/>
    </source>
</evidence>
<proteinExistence type="predicted"/>
<gene>
    <name evidence="1" type="ORF">CONLIGDRAFT_638353</name>
</gene>
<dbReference type="EMBL" id="KV875116">
    <property type="protein sequence ID" value="OIW22400.1"/>
    <property type="molecule type" value="Genomic_DNA"/>
</dbReference>
<name>A0A1J7IXS1_9PEZI</name>
<dbReference type="OrthoDB" id="3439209at2759"/>
<dbReference type="InParanoid" id="A0A1J7IXS1"/>
<protein>
    <submittedName>
        <fullName evidence="1">Uncharacterized protein</fullName>
    </submittedName>
</protein>
<organism evidence="1 2">
    <name type="scientific">Coniochaeta ligniaria NRRL 30616</name>
    <dbReference type="NCBI Taxonomy" id="1408157"/>
    <lineage>
        <taxon>Eukaryota</taxon>
        <taxon>Fungi</taxon>
        <taxon>Dikarya</taxon>
        <taxon>Ascomycota</taxon>
        <taxon>Pezizomycotina</taxon>
        <taxon>Sordariomycetes</taxon>
        <taxon>Sordariomycetidae</taxon>
        <taxon>Coniochaetales</taxon>
        <taxon>Coniochaetaceae</taxon>
        <taxon>Coniochaeta</taxon>
    </lineage>
</organism>
<keyword evidence="2" id="KW-1185">Reference proteome</keyword>
<sequence>MHVAAYIKDNGGYHVGNSTCRKRWDELFANEVAAGRDPRRLFYQRWSNVGAS</sequence>
<accession>A0A1J7IXS1</accession>